<dbReference type="EMBL" id="FOQO01000002">
    <property type="protein sequence ID" value="SFI11227.1"/>
    <property type="molecule type" value="Genomic_DNA"/>
</dbReference>
<dbReference type="PROSITE" id="PS00622">
    <property type="entry name" value="HTH_LUXR_1"/>
    <property type="match status" value="1"/>
</dbReference>
<accession>A0A1I3FJ91</accession>
<feature type="domain" description="Response regulatory" evidence="5">
    <location>
        <begin position="7"/>
        <end position="123"/>
    </location>
</feature>
<dbReference type="SMART" id="SM00421">
    <property type="entry name" value="HTH_LUXR"/>
    <property type="match status" value="1"/>
</dbReference>
<dbReference type="InterPro" id="IPR016032">
    <property type="entry name" value="Sig_transdc_resp-reg_C-effctor"/>
</dbReference>
<keyword evidence="2" id="KW-0238">DNA-binding</keyword>
<dbReference type="Proteomes" id="UP000198670">
    <property type="component" value="Unassembled WGS sequence"/>
</dbReference>
<protein>
    <submittedName>
        <fullName evidence="6">Two component transcriptional regulator, LuxR family</fullName>
    </submittedName>
</protein>
<dbReference type="InterPro" id="IPR000792">
    <property type="entry name" value="Tscrpt_reg_LuxR_C"/>
</dbReference>
<evidence type="ECO:0000259" key="4">
    <source>
        <dbReference type="PROSITE" id="PS50043"/>
    </source>
</evidence>
<organism evidence="6 7">
    <name type="scientific">Parapedobacter indicus</name>
    <dbReference type="NCBI Taxonomy" id="1477437"/>
    <lineage>
        <taxon>Bacteria</taxon>
        <taxon>Pseudomonadati</taxon>
        <taxon>Bacteroidota</taxon>
        <taxon>Sphingobacteriia</taxon>
        <taxon>Sphingobacteriales</taxon>
        <taxon>Sphingobacteriaceae</taxon>
        <taxon>Parapedobacter</taxon>
    </lineage>
</organism>
<keyword evidence="7" id="KW-1185">Reference proteome</keyword>
<evidence type="ECO:0000259" key="5">
    <source>
        <dbReference type="PROSITE" id="PS50110"/>
    </source>
</evidence>
<sequence>MKPTKYRLAIIENKPIILDALMEYFTSSPNFCLVLMTQSGEQFFAGWQEQRIDLLLCDSNLTNTSAVEVTWYVKRRSSSTQVVIFTVFDDQDTIFRSLSAGASDYLLKNCPLPEIERQLLEVLEGGSVMSPQVARMILRHFDTTRDKTAASNTERLTAREIEIVSLLKKGDSYKQIAAELSVSVGTVKFHIRNVYGKLQLNSRAGLMDKYRELG</sequence>
<dbReference type="GO" id="GO:0006355">
    <property type="term" value="P:regulation of DNA-templated transcription"/>
    <property type="evidence" value="ECO:0007669"/>
    <property type="project" value="InterPro"/>
</dbReference>
<dbReference type="Gene3D" id="3.40.50.2300">
    <property type="match status" value="1"/>
</dbReference>
<dbReference type="AlphaFoldDB" id="A0A1I3FJ91"/>
<dbReference type="Pfam" id="PF00072">
    <property type="entry name" value="Response_reg"/>
    <property type="match status" value="1"/>
</dbReference>
<dbReference type="PRINTS" id="PR00038">
    <property type="entry name" value="HTHLUXR"/>
</dbReference>
<reference evidence="6 7" key="1">
    <citation type="submission" date="2016-10" db="EMBL/GenBank/DDBJ databases">
        <authorList>
            <person name="de Groot N.N."/>
        </authorList>
    </citation>
    <scope>NUCLEOTIDE SEQUENCE [LARGE SCALE GENOMIC DNA]</scope>
    <source>
        <strain evidence="6 7">RK1</strain>
    </source>
</reference>
<evidence type="ECO:0000256" key="1">
    <source>
        <dbReference type="ARBA" id="ARBA00022553"/>
    </source>
</evidence>
<dbReference type="PROSITE" id="PS50043">
    <property type="entry name" value="HTH_LUXR_2"/>
    <property type="match status" value="1"/>
</dbReference>
<evidence type="ECO:0000256" key="2">
    <source>
        <dbReference type="ARBA" id="ARBA00023125"/>
    </source>
</evidence>
<dbReference type="SMART" id="SM00448">
    <property type="entry name" value="REC"/>
    <property type="match status" value="1"/>
</dbReference>
<dbReference type="InterPro" id="IPR011006">
    <property type="entry name" value="CheY-like_superfamily"/>
</dbReference>
<dbReference type="SUPFAM" id="SSF46894">
    <property type="entry name" value="C-terminal effector domain of the bipartite response regulators"/>
    <property type="match status" value="1"/>
</dbReference>
<evidence type="ECO:0000256" key="3">
    <source>
        <dbReference type="PROSITE-ProRule" id="PRU00169"/>
    </source>
</evidence>
<feature type="modified residue" description="4-aspartylphosphate" evidence="3">
    <location>
        <position position="58"/>
    </location>
</feature>
<name>A0A1I3FJ91_9SPHI</name>
<dbReference type="STRING" id="1477437.SAMN05444682_102358"/>
<evidence type="ECO:0000313" key="6">
    <source>
        <dbReference type="EMBL" id="SFI11227.1"/>
    </source>
</evidence>
<dbReference type="GO" id="GO:0000160">
    <property type="term" value="P:phosphorelay signal transduction system"/>
    <property type="evidence" value="ECO:0007669"/>
    <property type="project" value="InterPro"/>
</dbReference>
<dbReference type="GO" id="GO:0003677">
    <property type="term" value="F:DNA binding"/>
    <property type="evidence" value="ECO:0007669"/>
    <property type="project" value="UniProtKB-KW"/>
</dbReference>
<dbReference type="InterPro" id="IPR039420">
    <property type="entry name" value="WalR-like"/>
</dbReference>
<dbReference type="RefSeq" id="WP_090625237.1">
    <property type="nucleotide sequence ID" value="NZ_FOQO01000002.1"/>
</dbReference>
<dbReference type="OrthoDB" id="9797341at2"/>
<dbReference type="CDD" id="cd17535">
    <property type="entry name" value="REC_NarL-like"/>
    <property type="match status" value="1"/>
</dbReference>
<dbReference type="CDD" id="cd06170">
    <property type="entry name" value="LuxR_C_like"/>
    <property type="match status" value="1"/>
</dbReference>
<dbReference type="InterPro" id="IPR058245">
    <property type="entry name" value="NreC/VraR/RcsB-like_REC"/>
</dbReference>
<dbReference type="PANTHER" id="PTHR43214">
    <property type="entry name" value="TWO-COMPONENT RESPONSE REGULATOR"/>
    <property type="match status" value="1"/>
</dbReference>
<gene>
    <name evidence="6" type="ORF">SAMN05444682_102358</name>
</gene>
<keyword evidence="1 3" id="KW-0597">Phosphoprotein</keyword>
<dbReference type="PROSITE" id="PS50110">
    <property type="entry name" value="RESPONSE_REGULATORY"/>
    <property type="match status" value="1"/>
</dbReference>
<dbReference type="Pfam" id="PF00196">
    <property type="entry name" value="GerE"/>
    <property type="match status" value="1"/>
</dbReference>
<evidence type="ECO:0000313" key="7">
    <source>
        <dbReference type="Proteomes" id="UP000198670"/>
    </source>
</evidence>
<feature type="domain" description="HTH luxR-type" evidence="4">
    <location>
        <begin position="149"/>
        <end position="214"/>
    </location>
</feature>
<dbReference type="InterPro" id="IPR001789">
    <property type="entry name" value="Sig_transdc_resp-reg_receiver"/>
</dbReference>
<dbReference type="PANTHER" id="PTHR43214:SF43">
    <property type="entry name" value="TWO-COMPONENT RESPONSE REGULATOR"/>
    <property type="match status" value="1"/>
</dbReference>
<dbReference type="SUPFAM" id="SSF52172">
    <property type="entry name" value="CheY-like"/>
    <property type="match status" value="1"/>
</dbReference>
<proteinExistence type="predicted"/>